<keyword evidence="4" id="KW-0997">Cell inner membrane</keyword>
<evidence type="ECO:0000313" key="10">
    <source>
        <dbReference type="EMBL" id="VEI71297.1"/>
    </source>
</evidence>
<dbReference type="AlphaFoldDB" id="A0A0F7HEP6"/>
<protein>
    <submittedName>
        <fullName evidence="9">GhoT/OrtT family toxin</fullName>
    </submittedName>
    <submittedName>
        <fullName evidence="10">Protein of uncharacterized function (DUF2566)</fullName>
    </submittedName>
</protein>
<dbReference type="GeneID" id="30323973"/>
<evidence type="ECO:0000256" key="2">
    <source>
        <dbReference type="ARBA" id="ARBA00010408"/>
    </source>
</evidence>
<evidence type="ECO:0000256" key="1">
    <source>
        <dbReference type="ARBA" id="ARBA00004429"/>
    </source>
</evidence>
<proteinExistence type="inferred from homology"/>
<evidence type="ECO:0000313" key="9">
    <source>
        <dbReference type="EMBL" id="MBC3214959.1"/>
    </source>
</evidence>
<dbReference type="EMBL" id="LR134492">
    <property type="protein sequence ID" value="VEI71297.1"/>
    <property type="molecule type" value="Genomic_DNA"/>
</dbReference>
<evidence type="ECO:0000256" key="7">
    <source>
        <dbReference type="ARBA" id="ARBA00023136"/>
    </source>
</evidence>
<name>A0A0F7HEP6_SERFO</name>
<sequence length="58" mass="6613">MLSLWEVTQYVYFIGLLVSMIVTFLVSRDTLPIRLLSALIIGLTWPLSLPVVLLFSLF</sequence>
<evidence type="ECO:0000313" key="11">
    <source>
        <dbReference type="Proteomes" id="UP000270487"/>
    </source>
</evidence>
<dbReference type="GO" id="GO:0005886">
    <property type="term" value="C:plasma membrane"/>
    <property type="evidence" value="ECO:0007669"/>
    <property type="project" value="UniProtKB-SubCell"/>
</dbReference>
<dbReference type="OrthoDB" id="6413705at2"/>
<feature type="transmembrane region" description="Helical" evidence="8">
    <location>
        <begin position="7"/>
        <end position="27"/>
    </location>
</feature>
<organism evidence="10 11">
    <name type="scientific">Serratia fonticola</name>
    <dbReference type="NCBI Taxonomy" id="47917"/>
    <lineage>
        <taxon>Bacteria</taxon>
        <taxon>Pseudomonadati</taxon>
        <taxon>Pseudomonadota</taxon>
        <taxon>Gammaproteobacteria</taxon>
        <taxon>Enterobacterales</taxon>
        <taxon>Yersiniaceae</taxon>
        <taxon>Serratia</taxon>
    </lineage>
</organism>
<dbReference type="Proteomes" id="UP000270487">
    <property type="component" value="Chromosome"/>
</dbReference>
<dbReference type="RefSeq" id="WP_021181193.1">
    <property type="nucleotide sequence ID" value="NZ_CAMFLQ010000019.1"/>
</dbReference>
<gene>
    <name evidence="9" type="ORF">H8J20_22750</name>
    <name evidence="10" type="ORF">NCTC13193_03295</name>
</gene>
<comment type="similarity">
    <text evidence="2">Belongs to the GhoT/OrtT toxin family.</text>
</comment>
<evidence type="ECO:0000256" key="6">
    <source>
        <dbReference type="ARBA" id="ARBA00022989"/>
    </source>
</evidence>
<comment type="subcellular location">
    <subcellularLocation>
        <location evidence="1">Cell inner membrane</location>
        <topology evidence="1">Multi-pass membrane protein</topology>
    </subcellularLocation>
</comment>
<reference evidence="10 11" key="1">
    <citation type="submission" date="2018-12" db="EMBL/GenBank/DDBJ databases">
        <authorList>
            <consortium name="Pathogen Informatics"/>
        </authorList>
    </citation>
    <scope>NUCLEOTIDE SEQUENCE [LARGE SCALE GENOMIC DNA]</scope>
    <source>
        <strain evidence="10 11">NCTC13193</strain>
    </source>
</reference>
<evidence type="ECO:0000256" key="5">
    <source>
        <dbReference type="ARBA" id="ARBA00022692"/>
    </source>
</evidence>
<dbReference type="EMBL" id="JACNYO010000031">
    <property type="protein sequence ID" value="MBC3214959.1"/>
    <property type="molecule type" value="Genomic_DNA"/>
</dbReference>
<dbReference type="KEGG" id="sfw:WN53_22425"/>
<dbReference type="InterPro" id="IPR019689">
    <property type="entry name" value="Toxin_GhoT/OrtT"/>
</dbReference>
<keyword evidence="6 8" id="KW-1133">Transmembrane helix</keyword>
<evidence type="ECO:0000256" key="4">
    <source>
        <dbReference type="ARBA" id="ARBA00022519"/>
    </source>
</evidence>
<dbReference type="Pfam" id="PF10753">
    <property type="entry name" value="Toxin_GhoT_OrtT"/>
    <property type="match status" value="1"/>
</dbReference>
<accession>A0A0F7HEP6</accession>
<dbReference type="Proteomes" id="UP000659084">
    <property type="component" value="Unassembled WGS sequence"/>
</dbReference>
<evidence type="ECO:0000256" key="8">
    <source>
        <dbReference type="SAM" id="Phobius"/>
    </source>
</evidence>
<evidence type="ECO:0000256" key="3">
    <source>
        <dbReference type="ARBA" id="ARBA00022475"/>
    </source>
</evidence>
<keyword evidence="5 8" id="KW-0812">Transmembrane</keyword>
<reference evidence="9" key="2">
    <citation type="submission" date="2020-08" db="EMBL/GenBank/DDBJ databases">
        <title>Food and environmental bacterial isolates.</title>
        <authorList>
            <person name="Richter L."/>
            <person name="Du Plessis E.M."/>
            <person name="Duvenage S."/>
            <person name="Allam M."/>
            <person name="Korsten L."/>
        </authorList>
    </citation>
    <scope>NUCLEOTIDE SEQUENCE</scope>
    <source>
        <strain evidence="9">UPMP2127</strain>
    </source>
</reference>
<keyword evidence="3" id="KW-1003">Cell membrane</keyword>
<keyword evidence="7 8" id="KW-0472">Membrane</keyword>
<feature type="transmembrane region" description="Helical" evidence="8">
    <location>
        <begin position="33"/>
        <end position="57"/>
    </location>
</feature>